<evidence type="ECO:0000256" key="3">
    <source>
        <dbReference type="SAM" id="MobiDB-lite"/>
    </source>
</evidence>
<feature type="region of interest" description="Disordered" evidence="3">
    <location>
        <begin position="1203"/>
        <end position="1223"/>
    </location>
</feature>
<feature type="compositionally biased region" description="Basic and acidic residues" evidence="3">
    <location>
        <begin position="1124"/>
        <end position="1135"/>
    </location>
</feature>
<feature type="compositionally biased region" description="Low complexity" evidence="3">
    <location>
        <begin position="353"/>
        <end position="373"/>
    </location>
</feature>
<feature type="region of interest" description="Disordered" evidence="3">
    <location>
        <begin position="939"/>
        <end position="967"/>
    </location>
</feature>
<dbReference type="Gene3D" id="1.20.58.1540">
    <property type="entry name" value="Actin interacting protein 3, C-terminal domain"/>
    <property type="match status" value="1"/>
</dbReference>
<feature type="domain" description="Actin interacting protein 3-like C-terminal" evidence="4">
    <location>
        <begin position="238"/>
        <end position="312"/>
    </location>
</feature>
<dbReference type="PANTHER" id="PTHR22741">
    <property type="entry name" value="P140CAP/SNIP-RELATED"/>
    <property type="match status" value="1"/>
</dbReference>
<proteinExistence type="predicted"/>
<feature type="compositionally biased region" description="Gly residues" evidence="3">
    <location>
        <begin position="578"/>
        <end position="587"/>
    </location>
</feature>
<accession>A0A3P9IGI1</accession>
<feature type="region of interest" description="Disordered" evidence="3">
    <location>
        <begin position="512"/>
        <end position="600"/>
    </location>
</feature>
<dbReference type="InterPro" id="IPR022782">
    <property type="entry name" value="AIP3-like_C"/>
</dbReference>
<dbReference type="InterPro" id="IPR051825">
    <property type="entry name" value="SRCIN1"/>
</dbReference>
<reference evidence="5" key="4">
    <citation type="submission" date="2025-09" db="UniProtKB">
        <authorList>
            <consortium name="Ensembl"/>
        </authorList>
    </citation>
    <scope>IDENTIFICATION</scope>
    <source>
        <strain evidence="5">HSOK</strain>
    </source>
</reference>
<feature type="region of interest" description="Disordered" evidence="3">
    <location>
        <begin position="1035"/>
        <end position="1167"/>
    </location>
</feature>
<reference key="1">
    <citation type="journal article" date="2007" name="Nature">
        <title>The medaka draft genome and insights into vertebrate genome evolution.</title>
        <authorList>
            <person name="Kasahara M."/>
            <person name="Naruse K."/>
            <person name="Sasaki S."/>
            <person name="Nakatani Y."/>
            <person name="Qu W."/>
            <person name="Ahsan B."/>
            <person name="Yamada T."/>
            <person name="Nagayasu Y."/>
            <person name="Doi K."/>
            <person name="Kasai Y."/>
            <person name="Jindo T."/>
            <person name="Kobayashi D."/>
            <person name="Shimada A."/>
            <person name="Toyoda A."/>
            <person name="Kuroki Y."/>
            <person name="Fujiyama A."/>
            <person name="Sasaki T."/>
            <person name="Shimizu A."/>
            <person name="Asakawa S."/>
            <person name="Shimizu N."/>
            <person name="Hashimoto S."/>
            <person name="Yang J."/>
            <person name="Lee Y."/>
            <person name="Matsushima K."/>
            <person name="Sugano S."/>
            <person name="Sakaizumi M."/>
            <person name="Narita T."/>
            <person name="Ohishi K."/>
            <person name="Haga S."/>
            <person name="Ohta F."/>
            <person name="Nomoto H."/>
            <person name="Nogata K."/>
            <person name="Morishita T."/>
            <person name="Endo T."/>
            <person name="Shin-I T."/>
            <person name="Takeda H."/>
            <person name="Morishita S."/>
            <person name="Kohara Y."/>
        </authorList>
    </citation>
    <scope>NUCLEOTIDE SEQUENCE [LARGE SCALE GENOMIC DNA]</scope>
    <source>
        <strain>Hd-rR</strain>
    </source>
</reference>
<evidence type="ECO:0000256" key="2">
    <source>
        <dbReference type="SAM" id="Coils"/>
    </source>
</evidence>
<feature type="compositionally biased region" description="Polar residues" evidence="3">
    <location>
        <begin position="340"/>
        <end position="352"/>
    </location>
</feature>
<sequence length="1556" mass="172967">MKDGERMKGSSKEQKIKKWFARRWTANSGVCYPKQDPERGGSHMISTDDLEYPREYRTLGNSARRFSNVGLVHTSEHRHTVSAAQSLEALTNLHKADMERKRDAFMDHLKSKYQQQQQQQQQQLQHPHHSPHHNPPSPSPSHASMRGTSERSAREQQQPNYWSFKSRSPRHSQSTQSGLADQAAKLSFASAESLETMSEADIPIGFNRMNRFRQSLPLSRSASQNKLRSPDEFSGVLFLQYGDETRRVHITHELSSLDTLHALIVHMFPQKLTAGMLKSPNTAILIKDEARNVFYELEDVRDIQDRSIIKIYRKEPIYASYTGAAHLANGDLRREMVYSSHDSSPTRRLNTLPSSSGSPSRSRLSYSGGRPPSLAGSHPQHEQPRHPHHPSAGHGANVGLTSSPSAILERRDVKPDEEVSAKNKSLLKSEGLYMDPYSLMHEGRLSIASTQSLAAIGDPFGFPASTGLYRRGSVRSLSTYSAAGLQGDLDDSLYKPGASLYSDTYSSATLGMGFRMPPSSPQKIPDMQLRERDTYSSSPRASPVRQTFRKDSASSSVFVESPKSRPSSGSDPLCLTGPGEGNRGMSGFGPSLSGQDMEASRDHRLERMEAMEKQIASLTGLVQSVLTRAPDSDSTCGLLRLCMMAGCPPDQGTEFSRPLPFSSSEKTETNSDGSATGTGRSKKKAANTPSAPLALMPPPPSNLILVNSVGRLQMKLHLHGLQQNATDLRKQLSQLRKLQLENQDSVRSLLKRTEAELNIRVADAVRKQEDPLQRQRLLVEEERLKYLNEEELIIQQLHDLEKSVEEIQKESSVNHKLVTAQELEEKTALLRKLGETLTELKNQFPGLQSKMRVVLRVEVEAVKFLKEEPHRLDALLKRCKTINDTLTTMRKQVNDGEWKKPDDFSSKHSNDLRKFSDFDIPNSPPLTINDLAGSNSLSNWSPHSSLSRGLSHPSGPQKDNHPPVPHKGKALEELERRSAADKVLSMEVRLAAERDWEEKRASLTQYSAQDINRLLEETQAELMKAIPDLDFAAKQIKPSSNSPSTQTPQTGAATPEHRTIKPQQKLSAKEGGSRRGSDELTVPRYRTEKPSKSPPPPPPRRSFPSSPGITTRSGEPLIPGKSVKKTDSEETETQKPHIKLRRTVSENPRPASTPPTLASRDKEEGEEEKIAAELELFERVPLRLSRPSSLSLCVSAYSRKTAPSSSVDLWPPEASGTTEERQLSPVPHIVLTECLPSSSTNSDDPVRDLANTHEAKNPSPHWKSLQMIQDPNASKRCYGGQTASARQQEQLFLDQDCQQKVALLLTELEIRVLSPQEVQGLRTTGRVLQTLTISPQTKEVSEAQLAERPLLVLFKSEMNVREAYKLLYSLLGLSKPVPKPRIKSSQQPSQQNYLTDALRRGMETGDGMLMVQHTAEIHMQPIASEPCGSSAHSPGGKSRDVRLSTYKRLDSLEETIQELENTLIEISGYPEPNLLYVESTTDRVSSQTPDHPTADTKKPPVPPKPSSIQGGNNATLGKAPHPTATSKLKHLQQNSTDKTKSIKREDFIKTQGQHQQ</sequence>
<name>A0A3P9IGI1_ORYLA</name>
<evidence type="ECO:0000256" key="1">
    <source>
        <dbReference type="ARBA" id="ARBA00023054"/>
    </source>
</evidence>
<feature type="compositionally biased region" description="Polar residues" evidence="3">
    <location>
        <begin position="155"/>
        <end position="179"/>
    </location>
</feature>
<feature type="region of interest" description="Disordered" evidence="3">
    <location>
        <begin position="1480"/>
        <end position="1556"/>
    </location>
</feature>
<feature type="compositionally biased region" description="Pro residues" evidence="3">
    <location>
        <begin position="1092"/>
        <end position="1101"/>
    </location>
</feature>
<feature type="compositionally biased region" description="Low complexity" evidence="3">
    <location>
        <begin position="1038"/>
        <end position="1050"/>
    </location>
</feature>
<evidence type="ECO:0000313" key="6">
    <source>
        <dbReference type="Proteomes" id="UP000265200"/>
    </source>
</evidence>
<dbReference type="Proteomes" id="UP000265200">
    <property type="component" value="Chromosome 8"/>
</dbReference>
<protein>
    <submittedName>
        <fullName evidence="5">SRC kinase signaling inhibitor 1</fullName>
    </submittedName>
</protein>
<feature type="coiled-coil region" evidence="2">
    <location>
        <begin position="1442"/>
        <end position="1469"/>
    </location>
</feature>
<reference evidence="5 6" key="2">
    <citation type="submission" date="2017-04" db="EMBL/GenBank/DDBJ databases">
        <title>CpG methylation of centromeres and impact of large insertions on vertebrate speciation.</title>
        <authorList>
            <person name="Ichikawa K."/>
            <person name="Yoshimura J."/>
            <person name="Morishita S."/>
        </authorList>
    </citation>
    <scope>NUCLEOTIDE SEQUENCE</scope>
    <source>
        <strain evidence="5 6">HSOK</strain>
    </source>
</reference>
<dbReference type="Ensembl" id="ENSORLT00015027867.1">
    <property type="protein sequence ID" value="ENSORLP00015019009.1"/>
    <property type="gene ID" value="ENSORLG00015020079.1"/>
</dbReference>
<keyword evidence="1 2" id="KW-0175">Coiled coil</keyword>
<evidence type="ECO:0000259" key="4">
    <source>
        <dbReference type="Pfam" id="PF03915"/>
    </source>
</evidence>
<feature type="region of interest" description="Disordered" evidence="3">
    <location>
        <begin position="653"/>
        <end position="700"/>
    </location>
</feature>
<dbReference type="PANTHER" id="PTHR22741:SF5">
    <property type="entry name" value="SRC KINASE SIGNALING INHIBITOR 1"/>
    <property type="match status" value="1"/>
</dbReference>
<feature type="compositionally biased region" description="Low complexity" evidence="3">
    <location>
        <begin position="114"/>
        <end position="125"/>
    </location>
</feature>
<feature type="compositionally biased region" description="Polar residues" evidence="3">
    <location>
        <begin position="1480"/>
        <end position="1490"/>
    </location>
</feature>
<feature type="compositionally biased region" description="Polar residues" evidence="3">
    <location>
        <begin position="1506"/>
        <end position="1515"/>
    </location>
</feature>
<dbReference type="Pfam" id="PF03915">
    <property type="entry name" value="AIP3"/>
    <property type="match status" value="1"/>
</dbReference>
<feature type="coiled-coil region" evidence="2">
    <location>
        <begin position="790"/>
        <end position="843"/>
    </location>
</feature>
<feature type="compositionally biased region" description="Basic and acidic residues" evidence="3">
    <location>
        <begin position="1067"/>
        <end position="1078"/>
    </location>
</feature>
<evidence type="ECO:0000313" key="5">
    <source>
        <dbReference type="Ensembl" id="ENSORLP00015019009.1"/>
    </source>
</evidence>
<feature type="compositionally biased region" description="Basic and acidic residues" evidence="3">
    <location>
        <begin position="1537"/>
        <end position="1548"/>
    </location>
</feature>
<reference evidence="5" key="3">
    <citation type="submission" date="2025-08" db="UniProtKB">
        <authorList>
            <consortium name="Ensembl"/>
        </authorList>
    </citation>
    <scope>IDENTIFICATION</scope>
    <source>
        <strain evidence="5">HSOK</strain>
    </source>
</reference>
<feature type="region of interest" description="Disordered" evidence="3">
    <location>
        <begin position="109"/>
        <end position="181"/>
    </location>
</feature>
<feature type="region of interest" description="Disordered" evidence="3">
    <location>
        <begin position="338"/>
        <end position="403"/>
    </location>
</feature>
<feature type="compositionally biased region" description="Polar residues" evidence="3">
    <location>
        <begin position="1523"/>
        <end position="1536"/>
    </location>
</feature>
<organism evidence="5 6">
    <name type="scientific">Oryzias latipes</name>
    <name type="common">Japanese rice fish</name>
    <name type="synonym">Japanese killifish</name>
    <dbReference type="NCBI Taxonomy" id="8090"/>
    <lineage>
        <taxon>Eukaryota</taxon>
        <taxon>Metazoa</taxon>
        <taxon>Chordata</taxon>
        <taxon>Craniata</taxon>
        <taxon>Vertebrata</taxon>
        <taxon>Euteleostomi</taxon>
        <taxon>Actinopterygii</taxon>
        <taxon>Neopterygii</taxon>
        <taxon>Teleostei</taxon>
        <taxon>Neoteleostei</taxon>
        <taxon>Acanthomorphata</taxon>
        <taxon>Ovalentaria</taxon>
        <taxon>Atherinomorphae</taxon>
        <taxon>Beloniformes</taxon>
        <taxon>Adrianichthyidae</taxon>
        <taxon>Oryziinae</taxon>
        <taxon>Oryzias</taxon>
    </lineage>
</organism>
<feature type="compositionally biased region" description="Polar residues" evidence="3">
    <location>
        <begin position="553"/>
        <end position="570"/>
    </location>
</feature>
<feature type="compositionally biased region" description="Polar residues" evidence="3">
    <location>
        <begin position="670"/>
        <end position="679"/>
    </location>
</feature>